<sequence length="144" mass="15478">MGSPLVYIHFCSLLGLLCGCFCFFSATSKDPHATSLEPEASDKDDILLLNEILNASSLDDGEFSREWTAVFGEDPLASLATHSSGGEMETNQPTAASSPSSFLPSQLLDQNMNDLQSSFQGIVLFRIMICFLAIQHSISPVAGN</sequence>
<comment type="caution">
    <text evidence="1">The sequence shown here is derived from an EMBL/GenBank/DDBJ whole genome shotgun (WGS) entry which is preliminary data.</text>
</comment>
<evidence type="ECO:0000313" key="2">
    <source>
        <dbReference type="Proteomes" id="UP000827872"/>
    </source>
</evidence>
<gene>
    <name evidence="1" type="ORF">K3G42_017238</name>
</gene>
<keyword evidence="2" id="KW-1185">Reference proteome</keyword>
<organism evidence="1 2">
    <name type="scientific">Sphaerodactylus townsendi</name>
    <dbReference type="NCBI Taxonomy" id="933632"/>
    <lineage>
        <taxon>Eukaryota</taxon>
        <taxon>Metazoa</taxon>
        <taxon>Chordata</taxon>
        <taxon>Craniata</taxon>
        <taxon>Vertebrata</taxon>
        <taxon>Euteleostomi</taxon>
        <taxon>Lepidosauria</taxon>
        <taxon>Squamata</taxon>
        <taxon>Bifurcata</taxon>
        <taxon>Gekkota</taxon>
        <taxon>Sphaerodactylidae</taxon>
        <taxon>Sphaerodactylus</taxon>
    </lineage>
</organism>
<proteinExistence type="predicted"/>
<protein>
    <submittedName>
        <fullName evidence="1">Uncharacterized protein</fullName>
    </submittedName>
</protein>
<dbReference type="Proteomes" id="UP000827872">
    <property type="component" value="Linkage Group LG11"/>
</dbReference>
<evidence type="ECO:0000313" key="1">
    <source>
        <dbReference type="EMBL" id="KAH8010985.1"/>
    </source>
</evidence>
<reference evidence="1" key="1">
    <citation type="submission" date="2021-08" db="EMBL/GenBank/DDBJ databases">
        <title>The first chromosome-level gecko genome reveals the dynamic sex chromosomes of Neotropical dwarf geckos (Sphaerodactylidae: Sphaerodactylus).</title>
        <authorList>
            <person name="Pinto B.J."/>
            <person name="Keating S.E."/>
            <person name="Gamble T."/>
        </authorList>
    </citation>
    <scope>NUCLEOTIDE SEQUENCE</scope>
    <source>
        <strain evidence="1">TG3544</strain>
    </source>
</reference>
<name>A0ACB8FUY3_9SAUR</name>
<accession>A0ACB8FUY3</accession>
<dbReference type="EMBL" id="CM037624">
    <property type="protein sequence ID" value="KAH8010985.1"/>
    <property type="molecule type" value="Genomic_DNA"/>
</dbReference>